<sequence>MRRRLTGLSILAFALSGCVAKSAFDLATAPVRVGAKAVNTTAGVYDRITVSDSERDQKRGREIRRREERYGKLARQYEEARRDCSRGDDEACSDARSIYAEMDAMRASVPYEARD</sequence>
<gene>
    <name evidence="2" type="ORF">NJ75_01611</name>
</gene>
<evidence type="ECO:0000313" key="2">
    <source>
        <dbReference type="EMBL" id="KHS47814.1"/>
    </source>
</evidence>
<evidence type="ECO:0008006" key="4">
    <source>
        <dbReference type="Google" id="ProtNLM"/>
    </source>
</evidence>
<comment type="caution">
    <text evidence="2">The sequence shown here is derived from an EMBL/GenBank/DDBJ whole genome shotgun (WGS) entry which is preliminary data.</text>
</comment>
<evidence type="ECO:0000313" key="3">
    <source>
        <dbReference type="Proteomes" id="UP000031338"/>
    </source>
</evidence>
<dbReference type="EMBL" id="JRVC01000006">
    <property type="protein sequence ID" value="KHS47814.1"/>
    <property type="molecule type" value="Genomic_DNA"/>
</dbReference>
<keyword evidence="1" id="KW-0732">Signal</keyword>
<proteinExistence type="predicted"/>
<organism evidence="2 3">
    <name type="scientific">Novosphingobium subterraneum</name>
    <dbReference type="NCBI Taxonomy" id="48936"/>
    <lineage>
        <taxon>Bacteria</taxon>
        <taxon>Pseudomonadati</taxon>
        <taxon>Pseudomonadota</taxon>
        <taxon>Alphaproteobacteria</taxon>
        <taxon>Sphingomonadales</taxon>
        <taxon>Sphingomonadaceae</taxon>
        <taxon>Novosphingobium</taxon>
    </lineage>
</organism>
<reference evidence="2 3" key="1">
    <citation type="submission" date="2014-10" db="EMBL/GenBank/DDBJ databases">
        <title>Draft genome sequence of Novosphingobium subterraneum DSM 12447.</title>
        <authorList>
            <person name="Gan H.M."/>
            <person name="Gan H.Y."/>
            <person name="Savka M.A."/>
        </authorList>
    </citation>
    <scope>NUCLEOTIDE SEQUENCE [LARGE SCALE GENOMIC DNA]</scope>
    <source>
        <strain evidence="2 3">DSM 12447</strain>
    </source>
</reference>
<dbReference type="Proteomes" id="UP000031338">
    <property type="component" value="Unassembled WGS sequence"/>
</dbReference>
<evidence type="ECO:0000256" key="1">
    <source>
        <dbReference type="SAM" id="SignalP"/>
    </source>
</evidence>
<name>A0A0B8ZNC0_9SPHN</name>
<accession>A0A0B8ZNC0</accession>
<dbReference type="AlphaFoldDB" id="A0A0B8ZNC0"/>
<dbReference type="RefSeq" id="WP_039333198.1">
    <property type="nucleotide sequence ID" value="NZ_JRVC01000006.1"/>
</dbReference>
<dbReference type="PROSITE" id="PS51257">
    <property type="entry name" value="PROKAR_LIPOPROTEIN"/>
    <property type="match status" value="1"/>
</dbReference>
<protein>
    <recommendedName>
        <fullName evidence="4">Lipoprotein</fullName>
    </recommendedName>
</protein>
<feature type="chain" id="PRO_5002127719" description="Lipoprotein" evidence="1">
    <location>
        <begin position="24"/>
        <end position="115"/>
    </location>
</feature>
<keyword evidence="3" id="KW-1185">Reference proteome</keyword>
<feature type="signal peptide" evidence="1">
    <location>
        <begin position="1"/>
        <end position="23"/>
    </location>
</feature>
<dbReference type="PATRIC" id="fig|48936.3.peg.1615"/>